<gene>
    <name evidence="4" type="ORF">AVDCRST_MAG74-2283</name>
</gene>
<dbReference type="AlphaFoldDB" id="A0A6J4PCP8"/>
<dbReference type="InterPro" id="IPR051168">
    <property type="entry name" value="AASS"/>
</dbReference>
<evidence type="ECO:0000259" key="2">
    <source>
        <dbReference type="Pfam" id="PF03435"/>
    </source>
</evidence>
<dbReference type="InterPro" id="IPR036291">
    <property type="entry name" value="NAD(P)-bd_dom_sf"/>
</dbReference>
<dbReference type="PANTHER" id="PTHR11133">
    <property type="entry name" value="SACCHAROPINE DEHYDROGENASE"/>
    <property type="match status" value="1"/>
</dbReference>
<dbReference type="SUPFAM" id="SSF55347">
    <property type="entry name" value="Glyceraldehyde-3-phosphate dehydrogenase-like, C-terminal domain"/>
    <property type="match status" value="1"/>
</dbReference>
<name>A0A6J4PCP8_9BACT</name>
<dbReference type="Gene3D" id="3.40.50.720">
    <property type="entry name" value="NAD(P)-binding Rossmann-like Domain"/>
    <property type="match status" value="2"/>
</dbReference>
<protein>
    <submittedName>
        <fullName evidence="4">L-lysine dehydrogenase</fullName>
    </submittedName>
</protein>
<dbReference type="Gene3D" id="3.30.360.10">
    <property type="entry name" value="Dihydrodipicolinate Reductase, domain 2"/>
    <property type="match status" value="1"/>
</dbReference>
<dbReference type="InterPro" id="IPR005097">
    <property type="entry name" value="Sacchrp_dh_NADP-bd"/>
</dbReference>
<evidence type="ECO:0000256" key="1">
    <source>
        <dbReference type="ARBA" id="ARBA00023002"/>
    </source>
</evidence>
<evidence type="ECO:0000259" key="3">
    <source>
        <dbReference type="Pfam" id="PF16653"/>
    </source>
</evidence>
<dbReference type="SUPFAM" id="SSF51735">
    <property type="entry name" value="NAD(P)-binding Rossmann-fold domains"/>
    <property type="match status" value="1"/>
</dbReference>
<dbReference type="PANTHER" id="PTHR11133:SF22">
    <property type="entry name" value="ALPHA-AMINOADIPIC SEMIALDEHYDE SYNTHASE, MITOCHONDRIAL"/>
    <property type="match status" value="1"/>
</dbReference>
<reference evidence="4" key="1">
    <citation type="submission" date="2020-02" db="EMBL/GenBank/DDBJ databases">
        <authorList>
            <person name="Meier V. D."/>
        </authorList>
    </citation>
    <scope>NUCLEOTIDE SEQUENCE</scope>
    <source>
        <strain evidence="4">AVDCRST_MAG74</strain>
    </source>
</reference>
<feature type="domain" description="Saccharopine dehydrogenase NADP binding" evidence="2">
    <location>
        <begin position="3"/>
        <end position="124"/>
    </location>
</feature>
<dbReference type="InterPro" id="IPR032095">
    <property type="entry name" value="Sacchrp_dh-like_C"/>
</dbReference>
<organism evidence="4">
    <name type="scientific">uncultured Pyrinomonadaceae bacterium</name>
    <dbReference type="NCBI Taxonomy" id="2283094"/>
    <lineage>
        <taxon>Bacteria</taxon>
        <taxon>Pseudomonadati</taxon>
        <taxon>Acidobacteriota</taxon>
        <taxon>Blastocatellia</taxon>
        <taxon>Blastocatellales</taxon>
        <taxon>Pyrinomonadaceae</taxon>
        <taxon>environmental samples</taxon>
    </lineage>
</organism>
<keyword evidence="1" id="KW-0560">Oxidoreductase</keyword>
<feature type="domain" description="Saccharopine dehydrogenase-like C-terminal" evidence="3">
    <location>
        <begin position="129"/>
        <end position="372"/>
    </location>
</feature>
<dbReference type="Pfam" id="PF03435">
    <property type="entry name" value="Sacchrp_dh_NADP"/>
    <property type="match status" value="1"/>
</dbReference>
<dbReference type="Pfam" id="PF16653">
    <property type="entry name" value="Sacchrp_dh_C"/>
    <property type="match status" value="1"/>
</dbReference>
<proteinExistence type="predicted"/>
<sequence length="379" mass="41848">MKILVLGAGRMGHGAAFDLIYNSPAVEAVTIADFDFAKAERVAAQINQPKIQAKRIDVSDYAAVASLMRGHDAAISCVNYWYNLELSKAAIETRTNFCDLGGNNYVARAQLALDAEAKRANINIIPDCGLAPGMVSVLAMHGANRFDEIEEIHIRVGGLPQNPKPPLDYQLIFSVEGLINEYVETARVIRDGEIREVDSMTEFETLAFENFPALEAFQTSGGTSTLPETFLGKIKELDYKTIRYNGHCEKFKAMIDLGLCSSGEIEVENIKIKPRAVLSELLQKNLPSDEPDYVLIRLEFVGAKDGAQKRLCYDIVDEYDRKTNLSAMMRTTAFPASIIAQMMAKGEISERGATPQELAIDAEKFVAELARRNIVIVES</sequence>
<dbReference type="GO" id="GO:0016491">
    <property type="term" value="F:oxidoreductase activity"/>
    <property type="evidence" value="ECO:0007669"/>
    <property type="project" value="UniProtKB-KW"/>
</dbReference>
<dbReference type="EMBL" id="CADCUR010000208">
    <property type="protein sequence ID" value="CAA9410920.1"/>
    <property type="molecule type" value="Genomic_DNA"/>
</dbReference>
<accession>A0A6J4PCP8</accession>
<evidence type="ECO:0000313" key="4">
    <source>
        <dbReference type="EMBL" id="CAA9410920.1"/>
    </source>
</evidence>